<dbReference type="SUPFAM" id="SSF53649">
    <property type="entry name" value="Alkaline phosphatase-like"/>
    <property type="match status" value="1"/>
</dbReference>
<accession>A0A561PCB2</accession>
<dbReference type="Gene3D" id="3.40.720.10">
    <property type="entry name" value="Alkaline Phosphatase, subunit A"/>
    <property type="match status" value="1"/>
</dbReference>
<keyword evidence="6" id="KW-0106">Calcium</keyword>
<evidence type="ECO:0000256" key="3">
    <source>
        <dbReference type="ARBA" id="ARBA00022723"/>
    </source>
</evidence>
<dbReference type="InterPro" id="IPR050738">
    <property type="entry name" value="Sulfatase"/>
</dbReference>
<organism evidence="8 9">
    <name type="scientific">Chitinophaga polysaccharea</name>
    <dbReference type="NCBI Taxonomy" id="1293035"/>
    <lineage>
        <taxon>Bacteria</taxon>
        <taxon>Pseudomonadati</taxon>
        <taxon>Bacteroidota</taxon>
        <taxon>Chitinophagia</taxon>
        <taxon>Chitinophagales</taxon>
        <taxon>Chitinophagaceae</taxon>
        <taxon>Chitinophaga</taxon>
    </lineage>
</organism>
<dbReference type="PROSITE" id="PS00523">
    <property type="entry name" value="SULFATASE_1"/>
    <property type="match status" value="1"/>
</dbReference>
<dbReference type="EMBL" id="VIWO01000008">
    <property type="protein sequence ID" value="TWF35761.1"/>
    <property type="molecule type" value="Genomic_DNA"/>
</dbReference>
<dbReference type="Gene3D" id="3.30.1120.10">
    <property type="match status" value="1"/>
</dbReference>
<feature type="domain" description="Sulfatase N-terminal" evidence="7">
    <location>
        <begin position="27"/>
        <end position="383"/>
    </location>
</feature>
<dbReference type="InterPro" id="IPR017850">
    <property type="entry name" value="Alkaline_phosphatase_core_sf"/>
</dbReference>
<dbReference type="PANTHER" id="PTHR42693">
    <property type="entry name" value="ARYLSULFATASE FAMILY MEMBER"/>
    <property type="match status" value="1"/>
</dbReference>
<reference evidence="8 9" key="1">
    <citation type="submission" date="2019-06" db="EMBL/GenBank/DDBJ databases">
        <title>Sorghum-associated microbial communities from plants grown in Nebraska, USA.</title>
        <authorList>
            <person name="Schachtman D."/>
        </authorList>
    </citation>
    <scope>NUCLEOTIDE SEQUENCE [LARGE SCALE GENOMIC DNA]</scope>
    <source>
        <strain evidence="8 9">1209</strain>
    </source>
</reference>
<dbReference type="GO" id="GO:0004065">
    <property type="term" value="F:arylsulfatase activity"/>
    <property type="evidence" value="ECO:0007669"/>
    <property type="project" value="TreeGrafter"/>
</dbReference>
<evidence type="ECO:0000256" key="2">
    <source>
        <dbReference type="ARBA" id="ARBA00008779"/>
    </source>
</evidence>
<proteinExistence type="inferred from homology"/>
<evidence type="ECO:0000256" key="4">
    <source>
        <dbReference type="ARBA" id="ARBA00022729"/>
    </source>
</evidence>
<evidence type="ECO:0000256" key="1">
    <source>
        <dbReference type="ARBA" id="ARBA00001913"/>
    </source>
</evidence>
<evidence type="ECO:0000256" key="6">
    <source>
        <dbReference type="ARBA" id="ARBA00022837"/>
    </source>
</evidence>
<evidence type="ECO:0000259" key="7">
    <source>
        <dbReference type="Pfam" id="PF00884"/>
    </source>
</evidence>
<dbReference type="CDD" id="cd16144">
    <property type="entry name" value="ARS_like"/>
    <property type="match status" value="1"/>
</dbReference>
<dbReference type="AlphaFoldDB" id="A0A561PCB2"/>
<evidence type="ECO:0000313" key="8">
    <source>
        <dbReference type="EMBL" id="TWF35761.1"/>
    </source>
</evidence>
<comment type="caution">
    <text evidence="8">The sequence shown here is derived from an EMBL/GenBank/DDBJ whole genome shotgun (WGS) entry which is preliminary data.</text>
</comment>
<protein>
    <submittedName>
        <fullName evidence="8">Arylsulfatase A-like enzyme</fullName>
    </submittedName>
</protein>
<dbReference type="Pfam" id="PF00884">
    <property type="entry name" value="Sulfatase"/>
    <property type="match status" value="1"/>
</dbReference>
<dbReference type="InterPro" id="IPR024607">
    <property type="entry name" value="Sulfatase_CS"/>
</dbReference>
<keyword evidence="5" id="KW-0378">Hydrolase</keyword>
<keyword evidence="3" id="KW-0479">Metal-binding</keyword>
<comment type="cofactor">
    <cofactor evidence="1">
        <name>Ca(2+)</name>
        <dbReference type="ChEBI" id="CHEBI:29108"/>
    </cofactor>
</comment>
<dbReference type="RefSeq" id="WP_145672997.1">
    <property type="nucleotide sequence ID" value="NZ_VIWO01000008.1"/>
</dbReference>
<comment type="similarity">
    <text evidence="2">Belongs to the sulfatase family.</text>
</comment>
<evidence type="ECO:0000256" key="5">
    <source>
        <dbReference type="ARBA" id="ARBA00022801"/>
    </source>
</evidence>
<keyword evidence="9" id="KW-1185">Reference proteome</keyword>
<name>A0A561PCB2_9BACT</name>
<gene>
    <name evidence="8" type="ORF">FHW36_108117</name>
</gene>
<sequence length="516" mass="58186">MKKVYLLTAWLLGGYFLKARAQLKKTPNIIFFLVDDMGWQDTSVPFWDSITPANRKFHTPNMERLCREGTKFTNAYAHSVCTPSRVSLMTGMNVARHKVSNWTSLKNKAVDGADSLLTIPNWNVNGISPIPGQERSVYATPLPELLKQHGYYTIQCGKAHFGAYQTVGADPLNLGFVKNVGGSAAGHPASYLAEDDFGRVPGKFILQAEMPGLDKYRKHHSFLTEDLTQEAMLAMDTAQMKQQPFFLYMAHYAVHLPYNVDDRFIQRYLDMGLPKPEAAYAALVEGMDQSLGELMDYLEQHHLTNNTIIVFMSDNGGFSHPPRQGAPNTQNYPLRGGKGSLYEGGVREPMIVRWNGVTVPGSVNSQYMIMEDFYPTILEWAGIKSYKTVQTVDGRSMVPFLKNPALRDTTRAMVWNFPNDWTGGSLGDDNAWLTAIRQGKWKLVYCEKQQRLELYNLEEDIREAHNVAAAYPQKTRELAVLLTQQLKQRQAQMPLYKATGKPVPYPDVLLSGKQKL</sequence>
<dbReference type="Proteomes" id="UP000320811">
    <property type="component" value="Unassembled WGS sequence"/>
</dbReference>
<dbReference type="GO" id="GO:0046872">
    <property type="term" value="F:metal ion binding"/>
    <property type="evidence" value="ECO:0007669"/>
    <property type="project" value="UniProtKB-KW"/>
</dbReference>
<dbReference type="InterPro" id="IPR000917">
    <property type="entry name" value="Sulfatase_N"/>
</dbReference>
<evidence type="ECO:0000313" key="9">
    <source>
        <dbReference type="Proteomes" id="UP000320811"/>
    </source>
</evidence>
<dbReference type="OrthoDB" id="9765065at2"/>
<keyword evidence="4" id="KW-0732">Signal</keyword>
<dbReference type="PANTHER" id="PTHR42693:SF42">
    <property type="entry name" value="ARYLSULFATASE G"/>
    <property type="match status" value="1"/>
</dbReference>